<name>A0AAE0MNQ7_9PEZI</name>
<protein>
    <submittedName>
        <fullName evidence="2">Uncharacterized protein</fullName>
    </submittedName>
</protein>
<feature type="region of interest" description="Disordered" evidence="1">
    <location>
        <begin position="178"/>
        <end position="235"/>
    </location>
</feature>
<feature type="compositionally biased region" description="Basic and acidic residues" evidence="1">
    <location>
        <begin position="190"/>
        <end position="200"/>
    </location>
</feature>
<comment type="caution">
    <text evidence="2">The sequence shown here is derived from an EMBL/GenBank/DDBJ whole genome shotgun (WGS) entry which is preliminary data.</text>
</comment>
<dbReference type="RefSeq" id="XP_062678321.1">
    <property type="nucleotide sequence ID" value="XM_062822942.1"/>
</dbReference>
<feature type="compositionally biased region" description="Low complexity" evidence="1">
    <location>
        <begin position="30"/>
        <end position="54"/>
    </location>
</feature>
<sequence length="248" mass="26975">MPRQLPWKVESTQKKSSGRSVAVRGGVAQSTSTAAPDSEPSASSPSARNAQSSSKATLKSNTGADGLNILSSKTARDSDTSRRPHLSRFPSTSPPPEPLREEFMIEGPRYDDRYRMVEDEFLAVAGEFTRHLHAAEYQRLKSLASSKNAETIDNISRPVTGAPTDAVRQRHARLETAARQQKGLTKVLGKRVDHDSDSGDKPWTGTSLQGLMDSPRKKKVPLNRSLSSLSAPAPGFCQKARLSGLIQR</sequence>
<evidence type="ECO:0000313" key="3">
    <source>
        <dbReference type="Proteomes" id="UP001278500"/>
    </source>
</evidence>
<feature type="compositionally biased region" description="Polar residues" evidence="1">
    <location>
        <begin position="55"/>
        <end position="73"/>
    </location>
</feature>
<proteinExistence type="predicted"/>
<evidence type="ECO:0000256" key="1">
    <source>
        <dbReference type="SAM" id="MobiDB-lite"/>
    </source>
</evidence>
<organism evidence="2 3">
    <name type="scientific">Neurospora tetraspora</name>
    <dbReference type="NCBI Taxonomy" id="94610"/>
    <lineage>
        <taxon>Eukaryota</taxon>
        <taxon>Fungi</taxon>
        <taxon>Dikarya</taxon>
        <taxon>Ascomycota</taxon>
        <taxon>Pezizomycotina</taxon>
        <taxon>Sordariomycetes</taxon>
        <taxon>Sordariomycetidae</taxon>
        <taxon>Sordariales</taxon>
        <taxon>Sordariaceae</taxon>
        <taxon>Neurospora</taxon>
    </lineage>
</organism>
<reference evidence="2" key="2">
    <citation type="submission" date="2023-06" db="EMBL/GenBank/DDBJ databases">
        <authorList>
            <consortium name="Lawrence Berkeley National Laboratory"/>
            <person name="Haridas S."/>
            <person name="Hensen N."/>
            <person name="Bonometti L."/>
            <person name="Westerberg I."/>
            <person name="Brannstrom I.O."/>
            <person name="Guillou S."/>
            <person name="Cros-Aarteil S."/>
            <person name="Calhoun S."/>
            <person name="Kuo A."/>
            <person name="Mondo S."/>
            <person name="Pangilinan J."/>
            <person name="Riley R."/>
            <person name="Labutti K."/>
            <person name="Andreopoulos B."/>
            <person name="Lipzen A."/>
            <person name="Chen C."/>
            <person name="Yanf M."/>
            <person name="Daum C."/>
            <person name="Ng V."/>
            <person name="Clum A."/>
            <person name="Steindorff A."/>
            <person name="Ohm R."/>
            <person name="Martin F."/>
            <person name="Silar P."/>
            <person name="Natvig D."/>
            <person name="Lalanne C."/>
            <person name="Gautier V."/>
            <person name="Ament-Velasquez S.L."/>
            <person name="Kruys A."/>
            <person name="Hutchinson M.I."/>
            <person name="Powell A.J."/>
            <person name="Barry K."/>
            <person name="Miller A.N."/>
            <person name="Grigoriev I.V."/>
            <person name="Debuchy R."/>
            <person name="Gladieux P."/>
            <person name="Thoren M.H."/>
            <person name="Johannesson H."/>
        </authorList>
    </citation>
    <scope>NUCLEOTIDE SEQUENCE</scope>
    <source>
        <strain evidence="2">CBS 560.94</strain>
    </source>
</reference>
<keyword evidence="3" id="KW-1185">Reference proteome</keyword>
<feature type="region of interest" description="Disordered" evidence="1">
    <location>
        <begin position="1"/>
        <end position="101"/>
    </location>
</feature>
<dbReference type="Proteomes" id="UP001278500">
    <property type="component" value="Unassembled WGS sequence"/>
</dbReference>
<accession>A0AAE0MNQ7</accession>
<evidence type="ECO:0000313" key="2">
    <source>
        <dbReference type="EMBL" id="KAK3338961.1"/>
    </source>
</evidence>
<dbReference type="GeneID" id="87860096"/>
<gene>
    <name evidence="2" type="ORF">B0H65DRAFT_285728</name>
</gene>
<reference evidence="2" key="1">
    <citation type="journal article" date="2023" name="Mol. Phylogenet. Evol.">
        <title>Genome-scale phylogeny and comparative genomics of the fungal order Sordariales.</title>
        <authorList>
            <person name="Hensen N."/>
            <person name="Bonometti L."/>
            <person name="Westerberg I."/>
            <person name="Brannstrom I.O."/>
            <person name="Guillou S."/>
            <person name="Cros-Aarteil S."/>
            <person name="Calhoun S."/>
            <person name="Haridas S."/>
            <person name="Kuo A."/>
            <person name="Mondo S."/>
            <person name="Pangilinan J."/>
            <person name="Riley R."/>
            <person name="LaButti K."/>
            <person name="Andreopoulos B."/>
            <person name="Lipzen A."/>
            <person name="Chen C."/>
            <person name="Yan M."/>
            <person name="Daum C."/>
            <person name="Ng V."/>
            <person name="Clum A."/>
            <person name="Steindorff A."/>
            <person name="Ohm R.A."/>
            <person name="Martin F."/>
            <person name="Silar P."/>
            <person name="Natvig D.O."/>
            <person name="Lalanne C."/>
            <person name="Gautier V."/>
            <person name="Ament-Velasquez S.L."/>
            <person name="Kruys A."/>
            <person name="Hutchinson M.I."/>
            <person name="Powell A.J."/>
            <person name="Barry K."/>
            <person name="Miller A.N."/>
            <person name="Grigoriev I.V."/>
            <person name="Debuchy R."/>
            <person name="Gladieux P."/>
            <person name="Hiltunen Thoren M."/>
            <person name="Johannesson H."/>
        </authorList>
    </citation>
    <scope>NUCLEOTIDE SEQUENCE</scope>
    <source>
        <strain evidence="2">CBS 560.94</strain>
    </source>
</reference>
<dbReference type="EMBL" id="JAUEPP010000007">
    <property type="protein sequence ID" value="KAK3338961.1"/>
    <property type="molecule type" value="Genomic_DNA"/>
</dbReference>
<dbReference type="AlphaFoldDB" id="A0AAE0MNQ7"/>